<reference evidence="3" key="1">
    <citation type="submission" date="2016-10" db="EMBL/GenBank/DDBJ databases">
        <authorList>
            <person name="Varghese N."/>
            <person name="Submissions S."/>
        </authorList>
    </citation>
    <scope>NUCLEOTIDE SEQUENCE [LARGE SCALE GENOMIC DNA]</scope>
    <source>
        <strain evidence="3">DSM 4771</strain>
    </source>
</reference>
<sequence>MMLWTIVGMALVTAVPRVVPVFIMEKLNLPGWGRKWLAAIPYAALGALIIPGIFTVIEGQPWIGMAGGGAALTVAWLRAPIMVVVLVAIAIVFILNGFQSL</sequence>
<dbReference type="STRING" id="86666.SAMN04490247_1850"/>
<proteinExistence type="predicted"/>
<keyword evidence="1" id="KW-1133">Transmembrane helix</keyword>
<feature type="transmembrane region" description="Helical" evidence="1">
    <location>
        <begin position="36"/>
        <end position="57"/>
    </location>
</feature>
<name>A0A1G8TLM3_9BACI</name>
<protein>
    <submittedName>
        <fullName evidence="2">Branched-chain amino acid transport protein</fullName>
    </submittedName>
</protein>
<dbReference type="EMBL" id="FNEV01000005">
    <property type="protein sequence ID" value="SDJ42353.1"/>
    <property type="molecule type" value="Genomic_DNA"/>
</dbReference>
<keyword evidence="1" id="KW-0472">Membrane</keyword>
<dbReference type="AlphaFoldDB" id="A0A1G8TLM3"/>
<evidence type="ECO:0000313" key="2">
    <source>
        <dbReference type="EMBL" id="SDJ42353.1"/>
    </source>
</evidence>
<dbReference type="Proteomes" id="UP000199225">
    <property type="component" value="Unassembled WGS sequence"/>
</dbReference>
<feature type="transmembrane region" description="Helical" evidence="1">
    <location>
        <begin position="6"/>
        <end position="24"/>
    </location>
</feature>
<gene>
    <name evidence="2" type="ORF">SAMN04490247_1850</name>
</gene>
<accession>A0A1G8TLM3</accession>
<dbReference type="Pfam" id="PF05437">
    <property type="entry name" value="AzlD"/>
    <property type="match status" value="1"/>
</dbReference>
<feature type="transmembrane region" description="Helical" evidence="1">
    <location>
        <begin position="77"/>
        <end position="98"/>
    </location>
</feature>
<dbReference type="InterPro" id="IPR008407">
    <property type="entry name" value="Brnchd-chn_aa_trnsp_AzlD"/>
</dbReference>
<dbReference type="OrthoDB" id="9811308at2"/>
<organism evidence="2 3">
    <name type="scientific">Salimicrobium halophilum</name>
    <dbReference type="NCBI Taxonomy" id="86666"/>
    <lineage>
        <taxon>Bacteria</taxon>
        <taxon>Bacillati</taxon>
        <taxon>Bacillota</taxon>
        <taxon>Bacilli</taxon>
        <taxon>Bacillales</taxon>
        <taxon>Bacillaceae</taxon>
        <taxon>Salimicrobium</taxon>
    </lineage>
</organism>
<keyword evidence="1" id="KW-0812">Transmembrane</keyword>
<evidence type="ECO:0000256" key="1">
    <source>
        <dbReference type="SAM" id="Phobius"/>
    </source>
</evidence>
<evidence type="ECO:0000313" key="3">
    <source>
        <dbReference type="Proteomes" id="UP000199225"/>
    </source>
</evidence>
<keyword evidence="3" id="KW-1185">Reference proteome</keyword>
<dbReference type="RefSeq" id="WP_093193579.1">
    <property type="nucleotide sequence ID" value="NZ_FNEV01000005.1"/>
</dbReference>